<dbReference type="Proteomes" id="UP001162480">
    <property type="component" value="Chromosome 26"/>
</dbReference>
<organism evidence="10 11">
    <name type="scientific">Octopus vulgaris</name>
    <name type="common">Common octopus</name>
    <dbReference type="NCBI Taxonomy" id="6645"/>
    <lineage>
        <taxon>Eukaryota</taxon>
        <taxon>Metazoa</taxon>
        <taxon>Spiralia</taxon>
        <taxon>Lophotrochozoa</taxon>
        <taxon>Mollusca</taxon>
        <taxon>Cephalopoda</taxon>
        <taxon>Coleoidea</taxon>
        <taxon>Octopodiformes</taxon>
        <taxon>Octopoda</taxon>
        <taxon>Incirrata</taxon>
        <taxon>Octopodidae</taxon>
        <taxon>Octopus</taxon>
    </lineage>
</organism>
<dbReference type="PROSITE" id="PS50082">
    <property type="entry name" value="WD_REPEATS_2"/>
    <property type="match status" value="1"/>
</dbReference>
<name>A0AA36BVW0_OCTVU</name>
<keyword evidence="6" id="KW-0804">Transcription</keyword>
<dbReference type="GO" id="GO:0032040">
    <property type="term" value="C:small-subunit processome"/>
    <property type="evidence" value="ECO:0007669"/>
    <property type="project" value="InterPro"/>
</dbReference>
<reference evidence="10" key="1">
    <citation type="submission" date="2023-08" db="EMBL/GenBank/DDBJ databases">
        <authorList>
            <person name="Alioto T."/>
            <person name="Alioto T."/>
            <person name="Gomez Garrido J."/>
        </authorList>
    </citation>
    <scope>NUCLEOTIDE SEQUENCE</scope>
</reference>
<dbReference type="SUPFAM" id="SSF50978">
    <property type="entry name" value="WD40 repeat-like"/>
    <property type="match status" value="2"/>
</dbReference>
<protein>
    <submittedName>
        <fullName evidence="10">Repeat-containing 75-like</fullName>
    </submittedName>
</protein>
<dbReference type="SMART" id="SM00320">
    <property type="entry name" value="WD40"/>
    <property type="match status" value="6"/>
</dbReference>
<dbReference type="AlphaFoldDB" id="A0AA36BVW0"/>
<evidence type="ECO:0000256" key="6">
    <source>
        <dbReference type="ARBA" id="ARBA00023163"/>
    </source>
</evidence>
<dbReference type="InterPro" id="IPR036322">
    <property type="entry name" value="WD40_repeat_dom_sf"/>
</dbReference>
<feature type="domain" description="WD repeat-containing protein 75 second beta-propeller" evidence="9">
    <location>
        <begin position="331"/>
        <end position="664"/>
    </location>
</feature>
<keyword evidence="11" id="KW-1185">Reference proteome</keyword>
<keyword evidence="7" id="KW-0539">Nucleus</keyword>
<dbReference type="InterPro" id="IPR001680">
    <property type="entry name" value="WD40_rpt"/>
</dbReference>
<evidence type="ECO:0000256" key="1">
    <source>
        <dbReference type="ARBA" id="ARBA00004604"/>
    </source>
</evidence>
<sequence>MSIVSVGSGYLVGYRPICSYDSRWLICASNTVVVVYSLKTGECVHKLRGHTKTITGVVVHPMNKLQILSCSLDETIIQWDYNDGVLLKKYHLNVPVQAMLPFPSSNTTDVILLMEDQSKSFNLCSYKLSTDEDAPPDPTVLLSKCSGDERCAAVGYHGRFVAAVTKLKLFIKDLQSNQSMTFDCQNEGRFTCVSCHPNEQCLATGSSDGRIIIWRRFLGSSKVIKTTNHWHALPVMDLRFSAEGTRLFSGGHECTLVTWHLLQQTRDFLPRLGAPIKAISVSPDNRLTVLCLSDNEILVIDNSSSSIVQAITGITVRELGYQLANPYPVGLLYDPNKKALVSNGKPGHLQFYCMHTNKPLFNLDVVGVNYISPENLDKQAGVVDVVKAGFSDDGEWLATLQHWEISGFDPEIHLKFWHYNSKKQKYILNTIITSPHLKHVNSLCFSRLSPTVGQPGGAAGQSVVTCSEDGMFKLWGLPPRDPSLSVKETKWSCELEGFYRDYIPKDASFTEDASLLGVTFNHLITIWDPLTKSLQRVLQNPLDQSNCRQLKFGRKSCFHLLVTTSESRLTVWNILTSTVLWSVNVSVSCLTVDPDTEIMAAFTEDKCLYVFIPSESHPVYQEKDITEEPVVYATFITHLSPATDLPPSLQWQKNSQLYFMNSNQELLTIIEKDDKFNGLKRPGSMTIPENLPENEFGLIIGKRRKLEKQPEPMETSANQPSYSSPLLRELINIPAAVCPPVASFTGRFIQSLLAPRDS</sequence>
<dbReference type="Gene3D" id="2.130.10.10">
    <property type="entry name" value="YVTN repeat-like/Quinoprotein amine dehydrogenase"/>
    <property type="match status" value="3"/>
</dbReference>
<dbReference type="GO" id="GO:0045943">
    <property type="term" value="P:positive regulation of transcription by RNA polymerase I"/>
    <property type="evidence" value="ECO:0007669"/>
    <property type="project" value="InterPro"/>
</dbReference>
<keyword evidence="4 8" id="KW-0853">WD repeat</keyword>
<keyword evidence="2" id="KW-0690">Ribosome biogenesis</keyword>
<proteinExistence type="predicted"/>
<accession>A0AA36BVW0</accession>
<evidence type="ECO:0000256" key="5">
    <source>
        <dbReference type="ARBA" id="ARBA00022737"/>
    </source>
</evidence>
<evidence type="ECO:0000256" key="8">
    <source>
        <dbReference type="PROSITE-ProRule" id="PRU00221"/>
    </source>
</evidence>
<dbReference type="Pfam" id="PF23769">
    <property type="entry name" value="Beta-prop_WDR75_2nd"/>
    <property type="match status" value="1"/>
</dbReference>
<dbReference type="GO" id="GO:2000234">
    <property type="term" value="P:positive regulation of rRNA processing"/>
    <property type="evidence" value="ECO:0007669"/>
    <property type="project" value="TreeGrafter"/>
</dbReference>
<dbReference type="GO" id="GO:0006364">
    <property type="term" value="P:rRNA processing"/>
    <property type="evidence" value="ECO:0007669"/>
    <property type="project" value="UniProtKB-KW"/>
</dbReference>
<feature type="repeat" description="WD" evidence="8">
    <location>
        <begin position="47"/>
        <end position="89"/>
    </location>
</feature>
<evidence type="ECO:0000259" key="9">
    <source>
        <dbReference type="Pfam" id="PF23769"/>
    </source>
</evidence>
<keyword evidence="3" id="KW-0698">rRNA processing</keyword>
<evidence type="ECO:0000313" key="10">
    <source>
        <dbReference type="EMBL" id="CAI9741163.1"/>
    </source>
</evidence>
<dbReference type="PANTHER" id="PTHR44215:SF1">
    <property type="entry name" value="WD REPEAT-CONTAINING PROTEIN 75"/>
    <property type="match status" value="1"/>
</dbReference>
<evidence type="ECO:0000256" key="7">
    <source>
        <dbReference type="ARBA" id="ARBA00023242"/>
    </source>
</evidence>
<dbReference type="Pfam" id="PF23869">
    <property type="entry name" value="Beta-prop_WDR75_1st"/>
    <property type="match status" value="1"/>
</dbReference>
<gene>
    <name evidence="10" type="ORF">OCTVUL_1B020007</name>
</gene>
<dbReference type="InterPro" id="IPR053826">
    <property type="entry name" value="WDR75"/>
</dbReference>
<evidence type="ECO:0000256" key="3">
    <source>
        <dbReference type="ARBA" id="ARBA00022552"/>
    </source>
</evidence>
<dbReference type="InterPro" id="IPR057644">
    <property type="entry name" value="Beta-prop_WDR75_2nd"/>
</dbReference>
<dbReference type="GO" id="GO:0003723">
    <property type="term" value="F:RNA binding"/>
    <property type="evidence" value="ECO:0007669"/>
    <property type="project" value="InterPro"/>
</dbReference>
<dbReference type="PANTHER" id="PTHR44215">
    <property type="entry name" value="WD REPEAT-CONTAINING PROTEIN 75"/>
    <property type="match status" value="1"/>
</dbReference>
<evidence type="ECO:0000313" key="11">
    <source>
        <dbReference type="Proteomes" id="UP001162480"/>
    </source>
</evidence>
<comment type="subcellular location">
    <subcellularLocation>
        <location evidence="1">Nucleus</location>
        <location evidence="1">Nucleolus</location>
    </subcellularLocation>
</comment>
<keyword evidence="5" id="KW-0677">Repeat</keyword>
<dbReference type="InterPro" id="IPR015943">
    <property type="entry name" value="WD40/YVTN_repeat-like_dom_sf"/>
</dbReference>
<dbReference type="EMBL" id="OX597839">
    <property type="protein sequence ID" value="CAI9741163.1"/>
    <property type="molecule type" value="Genomic_DNA"/>
</dbReference>
<evidence type="ECO:0000256" key="2">
    <source>
        <dbReference type="ARBA" id="ARBA00022517"/>
    </source>
</evidence>
<evidence type="ECO:0000256" key="4">
    <source>
        <dbReference type="ARBA" id="ARBA00022574"/>
    </source>
</evidence>